<dbReference type="Gene3D" id="3.40.50.300">
    <property type="entry name" value="P-loop containing nucleotide triphosphate hydrolases"/>
    <property type="match status" value="1"/>
</dbReference>
<protein>
    <submittedName>
        <fullName evidence="2">Serine protease</fullName>
    </submittedName>
</protein>
<sequence length="69" mass="7036">MTTVLVNGLPGAGKTTLARELAGRLGLPLFSKDTVKETLADSLAPLRPTVTGSLAESPGVRQPPLPAEG</sequence>
<dbReference type="Proteomes" id="UP000034034">
    <property type="component" value="Chromosome"/>
</dbReference>
<dbReference type="RefSeq" id="WP_030730890.1">
    <property type="nucleotide sequence ID" value="NZ_CP009922.3"/>
</dbReference>
<dbReference type="GO" id="GO:0006508">
    <property type="term" value="P:proteolysis"/>
    <property type="evidence" value="ECO:0007669"/>
    <property type="project" value="UniProtKB-KW"/>
</dbReference>
<keyword evidence="2" id="KW-0378">Hydrolase</keyword>
<dbReference type="AlphaFoldDB" id="A0A0F7FZD6"/>
<gene>
    <name evidence="2" type="ORF">SXIM_48050</name>
</gene>
<evidence type="ECO:0000313" key="2">
    <source>
        <dbReference type="EMBL" id="AKG46189.1"/>
    </source>
</evidence>
<dbReference type="EMBL" id="CP009922">
    <property type="protein sequence ID" value="AKG46189.1"/>
    <property type="molecule type" value="Genomic_DNA"/>
</dbReference>
<dbReference type="InterPro" id="IPR027417">
    <property type="entry name" value="P-loop_NTPase"/>
</dbReference>
<dbReference type="SUPFAM" id="SSF52540">
    <property type="entry name" value="P-loop containing nucleoside triphosphate hydrolases"/>
    <property type="match status" value="1"/>
</dbReference>
<proteinExistence type="predicted"/>
<dbReference type="PATRIC" id="fig|408015.6.peg.4864"/>
<dbReference type="STRING" id="408015.SXIM_48050"/>
<evidence type="ECO:0000313" key="3">
    <source>
        <dbReference type="Proteomes" id="UP000034034"/>
    </source>
</evidence>
<accession>A0A0F7FZD6</accession>
<organism evidence="2 3">
    <name type="scientific">Streptomyces xiamenensis</name>
    <dbReference type="NCBI Taxonomy" id="408015"/>
    <lineage>
        <taxon>Bacteria</taxon>
        <taxon>Bacillati</taxon>
        <taxon>Actinomycetota</taxon>
        <taxon>Actinomycetes</taxon>
        <taxon>Kitasatosporales</taxon>
        <taxon>Streptomycetaceae</taxon>
        <taxon>Streptomyces</taxon>
    </lineage>
</organism>
<evidence type="ECO:0000256" key="1">
    <source>
        <dbReference type="SAM" id="MobiDB-lite"/>
    </source>
</evidence>
<reference evidence="2" key="1">
    <citation type="submission" date="2019-08" db="EMBL/GenBank/DDBJ databases">
        <title>Complete genome sequence of a mangrove-derived Streptomyces xiamenensis.</title>
        <authorList>
            <person name="Xu J."/>
        </authorList>
    </citation>
    <scope>NUCLEOTIDE SEQUENCE</scope>
    <source>
        <strain evidence="2">318</strain>
    </source>
</reference>
<name>A0A0F7FZD6_9ACTN</name>
<dbReference type="KEGG" id="sxi:SXIM_48050"/>
<dbReference type="GO" id="GO:0008233">
    <property type="term" value="F:peptidase activity"/>
    <property type="evidence" value="ECO:0007669"/>
    <property type="project" value="UniProtKB-KW"/>
</dbReference>
<feature type="region of interest" description="Disordered" evidence="1">
    <location>
        <begin position="49"/>
        <end position="69"/>
    </location>
</feature>
<dbReference type="Pfam" id="PF13671">
    <property type="entry name" value="AAA_33"/>
    <property type="match status" value="1"/>
</dbReference>
<keyword evidence="3" id="KW-1185">Reference proteome</keyword>
<dbReference type="HOGENOM" id="CLU_2774358_0_0_11"/>
<keyword evidence="2" id="KW-0645">Protease</keyword>